<evidence type="ECO:0000256" key="1">
    <source>
        <dbReference type="SAM" id="MobiDB-lite"/>
    </source>
</evidence>
<dbReference type="eggNOG" id="COG2972">
    <property type="taxonomic scope" value="Bacteria"/>
</dbReference>
<dbReference type="PANTHER" id="PTHR34220">
    <property type="entry name" value="SENSOR HISTIDINE KINASE YPDA"/>
    <property type="match status" value="1"/>
</dbReference>
<protein>
    <submittedName>
        <fullName evidence="2">Sensor histidine kinase</fullName>
    </submittedName>
</protein>
<dbReference type="EMBL" id="ALWO02000024">
    <property type="protein sequence ID" value="EOZ98130.1"/>
    <property type="molecule type" value="Genomic_DNA"/>
</dbReference>
<sequence length="151" mass="17586">MEEELELTKKYIKLEESRFEEKLQFELCLENIEEKELKSSKIPPMLLQPFVENSIWHGLLPSQSEDKKLRIAVSQRDNGIFISIMDNGIGRQTKAQTQLNGHKSMGVTITQQRIDLFNKITNQRMQMDTLDHFDQNKKPSGTEVQIHLNES</sequence>
<accession>S2DLR5</accession>
<evidence type="ECO:0000313" key="2">
    <source>
        <dbReference type="EMBL" id="EOZ98130.1"/>
    </source>
</evidence>
<gene>
    <name evidence="2" type="ORF">A33Q_1492</name>
</gene>
<keyword evidence="2" id="KW-0808">Transferase</keyword>
<dbReference type="Gene3D" id="3.30.565.10">
    <property type="entry name" value="Histidine kinase-like ATPase, C-terminal domain"/>
    <property type="match status" value="1"/>
</dbReference>
<keyword evidence="3" id="KW-1185">Reference proteome</keyword>
<dbReference type="InterPro" id="IPR050640">
    <property type="entry name" value="Bact_2-comp_sensor_kinase"/>
</dbReference>
<evidence type="ECO:0000313" key="3">
    <source>
        <dbReference type="Proteomes" id="UP000006073"/>
    </source>
</evidence>
<reference evidence="2 3" key="1">
    <citation type="journal article" date="2013" name="Genome Announc.">
        <title>Draft Genome Sequence of Indibacter alkaliphilus Strain LW1T, Isolated from Lonar Lake, a Haloalkaline Lake in the Buldana District of Maharashtra, India.</title>
        <authorList>
            <person name="Singh A."/>
            <person name="Kumar Jangir P."/>
            <person name="Sharma R."/>
            <person name="Singh A."/>
            <person name="Kumar Pinnaka A."/>
            <person name="Shivaji S."/>
        </authorList>
    </citation>
    <scope>NUCLEOTIDE SEQUENCE [LARGE SCALE GENOMIC DNA]</scope>
    <source>
        <strain evidence="3">CCUG 57479 / KCTC 22604 / LW1</strain>
    </source>
</reference>
<dbReference type="GO" id="GO:0016301">
    <property type="term" value="F:kinase activity"/>
    <property type="evidence" value="ECO:0007669"/>
    <property type="project" value="UniProtKB-KW"/>
</dbReference>
<keyword evidence="2" id="KW-0418">Kinase</keyword>
<name>S2DLR5_INDAL</name>
<dbReference type="Proteomes" id="UP000006073">
    <property type="component" value="Unassembled WGS sequence"/>
</dbReference>
<dbReference type="InterPro" id="IPR036890">
    <property type="entry name" value="HATPase_C_sf"/>
</dbReference>
<dbReference type="PANTHER" id="PTHR34220:SF7">
    <property type="entry name" value="SENSOR HISTIDINE KINASE YPDA"/>
    <property type="match status" value="1"/>
</dbReference>
<dbReference type="STRING" id="1189612.A33Q_1492"/>
<organism evidence="2 3">
    <name type="scientific">Indibacter alkaliphilus (strain CCUG 57479 / KCTC 22604 / LW1)</name>
    <dbReference type="NCBI Taxonomy" id="1189612"/>
    <lineage>
        <taxon>Bacteria</taxon>
        <taxon>Pseudomonadati</taxon>
        <taxon>Bacteroidota</taxon>
        <taxon>Cytophagia</taxon>
        <taxon>Cytophagales</taxon>
        <taxon>Cyclobacteriaceae</taxon>
    </lineage>
</organism>
<dbReference type="AlphaFoldDB" id="S2DLR5"/>
<feature type="region of interest" description="Disordered" evidence="1">
    <location>
        <begin position="132"/>
        <end position="151"/>
    </location>
</feature>
<dbReference type="SUPFAM" id="SSF55874">
    <property type="entry name" value="ATPase domain of HSP90 chaperone/DNA topoisomerase II/histidine kinase"/>
    <property type="match status" value="1"/>
</dbReference>
<comment type="caution">
    <text evidence="2">The sequence shown here is derived from an EMBL/GenBank/DDBJ whole genome shotgun (WGS) entry which is preliminary data.</text>
</comment>
<proteinExistence type="predicted"/>